<feature type="compositionally biased region" description="Polar residues" evidence="1">
    <location>
        <begin position="16"/>
        <end position="25"/>
    </location>
</feature>
<feature type="region of interest" description="Disordered" evidence="1">
    <location>
        <begin position="1"/>
        <end position="25"/>
    </location>
</feature>
<dbReference type="KEGG" id="ovi:T265_10442"/>
<evidence type="ECO:0000313" key="2">
    <source>
        <dbReference type="EMBL" id="KER21166.1"/>
    </source>
</evidence>
<dbReference type="Proteomes" id="UP000054324">
    <property type="component" value="Unassembled WGS sequence"/>
</dbReference>
<reference evidence="2 3" key="1">
    <citation type="submission" date="2013-11" db="EMBL/GenBank/DDBJ databases">
        <title>Opisthorchis viverrini - life in the bile duct.</title>
        <authorList>
            <person name="Young N.D."/>
            <person name="Nagarajan N."/>
            <person name="Lin S.J."/>
            <person name="Korhonen P.K."/>
            <person name="Jex A.R."/>
            <person name="Hall R.S."/>
            <person name="Safavi-Hemami H."/>
            <person name="Kaewkong W."/>
            <person name="Bertrand D."/>
            <person name="Gao S."/>
            <person name="Seet Q."/>
            <person name="Wongkham S."/>
            <person name="Teh B.T."/>
            <person name="Wongkham C."/>
            <person name="Intapan P.M."/>
            <person name="Maleewong W."/>
            <person name="Yang X."/>
            <person name="Hu M."/>
            <person name="Wang Z."/>
            <person name="Hofmann A."/>
            <person name="Sternberg P.W."/>
            <person name="Tan P."/>
            <person name="Wang J."/>
            <person name="Gasser R.B."/>
        </authorList>
    </citation>
    <scope>NUCLEOTIDE SEQUENCE [LARGE SCALE GENOMIC DNA]</scope>
</reference>
<protein>
    <submittedName>
        <fullName evidence="2">Uncharacterized protein</fullName>
    </submittedName>
</protein>
<feature type="region of interest" description="Disordered" evidence="1">
    <location>
        <begin position="50"/>
        <end position="75"/>
    </location>
</feature>
<dbReference type="CTD" id="20324610"/>
<dbReference type="EMBL" id="KL596988">
    <property type="protein sequence ID" value="KER21166.1"/>
    <property type="molecule type" value="Genomic_DNA"/>
</dbReference>
<proteinExistence type="predicted"/>
<evidence type="ECO:0000313" key="3">
    <source>
        <dbReference type="Proteomes" id="UP000054324"/>
    </source>
</evidence>
<name>A0A074Z2B6_OPIVI</name>
<sequence>MDPISPMGPKELHASSLGTVTTHTGPSNCHVLRLTIKIATYHSVNKNWYDESQTSNRGPPISFEMTDDLLDVRHP</sequence>
<dbReference type="GeneID" id="20324610"/>
<dbReference type="RefSeq" id="XP_009175082.1">
    <property type="nucleotide sequence ID" value="XM_009176818.1"/>
</dbReference>
<accession>A0A074Z2B6</accession>
<organism evidence="2 3">
    <name type="scientific">Opisthorchis viverrini</name>
    <name type="common">Southeast Asian liver fluke</name>
    <dbReference type="NCBI Taxonomy" id="6198"/>
    <lineage>
        <taxon>Eukaryota</taxon>
        <taxon>Metazoa</taxon>
        <taxon>Spiralia</taxon>
        <taxon>Lophotrochozoa</taxon>
        <taxon>Platyhelminthes</taxon>
        <taxon>Trematoda</taxon>
        <taxon>Digenea</taxon>
        <taxon>Opisthorchiida</taxon>
        <taxon>Opisthorchiata</taxon>
        <taxon>Opisthorchiidae</taxon>
        <taxon>Opisthorchis</taxon>
    </lineage>
</organism>
<evidence type="ECO:0000256" key="1">
    <source>
        <dbReference type="SAM" id="MobiDB-lite"/>
    </source>
</evidence>
<gene>
    <name evidence="2" type="ORF">T265_10442</name>
</gene>
<keyword evidence="3" id="KW-1185">Reference proteome</keyword>
<dbReference type="AlphaFoldDB" id="A0A074Z2B6"/>